<evidence type="ECO:0000313" key="2">
    <source>
        <dbReference type="EMBL" id="ADV81242.1"/>
    </source>
</evidence>
<feature type="binding site" evidence="1">
    <location>
        <position position="221"/>
    </location>
    <ligand>
        <name>a divalent metal cation</name>
        <dbReference type="ChEBI" id="CHEBI:60240"/>
    </ligand>
</feature>
<dbReference type="RefSeq" id="WP_013566975.1">
    <property type="nucleotide sequence ID" value="NC_014963.1"/>
</dbReference>
<dbReference type="STRING" id="401053.AciPR4_0407"/>
<keyword evidence="1" id="KW-0479">Metal-binding</keyword>
<feature type="active site" description="Proton acceptor" evidence="1">
    <location>
        <position position="82"/>
    </location>
</feature>
<comment type="cofactor">
    <cofactor evidence="1">
        <name>a divalent metal cation</name>
        <dbReference type="ChEBI" id="CHEBI:60240"/>
    </cofactor>
</comment>
<evidence type="ECO:0000256" key="1">
    <source>
        <dbReference type="HAMAP-Rule" id="MF_02243"/>
    </source>
</evidence>
<dbReference type="eggNOG" id="ENOG502Z82R">
    <property type="taxonomic scope" value="Bacteria"/>
</dbReference>
<dbReference type="HAMAP" id="MF_02243">
    <property type="entry name" value="UxaE"/>
    <property type="match status" value="1"/>
</dbReference>
<feature type="binding site" evidence="1">
    <location>
        <position position="261"/>
    </location>
    <ligand>
        <name>a divalent metal cation</name>
        <dbReference type="ChEBI" id="CHEBI:60240"/>
    </ligand>
</feature>
<evidence type="ECO:0000313" key="3">
    <source>
        <dbReference type="Proteomes" id="UP000006844"/>
    </source>
</evidence>
<organism evidence="2 3">
    <name type="scientific">Terriglobus saanensis (strain ATCC BAA-1853 / DSM 23119 / SP1PR4)</name>
    <dbReference type="NCBI Taxonomy" id="401053"/>
    <lineage>
        <taxon>Bacteria</taxon>
        <taxon>Pseudomonadati</taxon>
        <taxon>Acidobacteriota</taxon>
        <taxon>Terriglobia</taxon>
        <taxon>Terriglobales</taxon>
        <taxon>Acidobacteriaceae</taxon>
        <taxon>Terriglobus</taxon>
    </lineage>
</organism>
<name>E8V2A9_TERSS</name>
<protein>
    <recommendedName>
        <fullName evidence="1">Tagaturonate/fructuronate epimerase</fullName>
        <shortName evidence="1">D-TagA/D-FruA epimerase</shortName>
        <ecNumber evidence="1">5.1.2.7</ecNumber>
    </recommendedName>
</protein>
<comment type="function">
    <text evidence="1">Catalyzes the epimerization of D-tagaturonate (D-TagA) to D-fructuronate (D-FruA).</text>
</comment>
<comment type="similarity">
    <text evidence="1">Belongs to the UxaE family.</text>
</comment>
<dbReference type="OrthoDB" id="9797992at2"/>
<comment type="catalytic activity">
    <reaction evidence="1">
        <text>keto-D-tagaturonate = keto-D-fructuronate</text>
        <dbReference type="Rhea" id="RHEA:51656"/>
        <dbReference type="ChEBI" id="CHEBI:17886"/>
        <dbReference type="ChEBI" id="CHEBI:59881"/>
        <dbReference type="EC" id="5.1.2.7"/>
    </reaction>
</comment>
<feature type="active site" description="Proton donor" evidence="1">
    <location>
        <position position="179"/>
    </location>
</feature>
<dbReference type="GO" id="GO:0046872">
    <property type="term" value="F:metal ion binding"/>
    <property type="evidence" value="ECO:0007669"/>
    <property type="project" value="UniProtKB-UniRule"/>
</dbReference>
<feature type="binding site" evidence="1">
    <location>
        <position position="83"/>
    </location>
    <ligand>
        <name>a divalent metal cation</name>
        <dbReference type="ChEBI" id="CHEBI:60240"/>
    </ligand>
</feature>
<dbReference type="EMBL" id="CP002467">
    <property type="protein sequence ID" value="ADV81242.1"/>
    <property type="molecule type" value="Genomic_DNA"/>
</dbReference>
<keyword evidence="3" id="KW-1185">Reference proteome</keyword>
<dbReference type="Proteomes" id="UP000006844">
    <property type="component" value="Chromosome"/>
</dbReference>
<dbReference type="HOGENOM" id="CLU_653555_0_0_0"/>
<sequence>MAETLQLPKYSIGMGDRFAHQAKAQLAACVLAEKAGVTIAPVWNKSNREHLIIGSEPSGTRSAADVAVKELGWTGPYFLDADHINLKTVDRFLAPCNFFTMDVADDIGHPAAAEDVAAFVARHPELIGNVAIPRIEKPFEIDEAFVRGVANKFLAAVQQAGAIYRSIVDKKGEGSFVPEISMDETDSPQTPVELLVILAAIADEKIPIQTIAPKFTGRFNKGVDYVGDVEQFTKEFRDDLATIAFAVERYGLPKNLKLSVHSGSDKYSIYKAIRESIKDFDAGVHVKTAGTSWLEEVIGLAESGGDGLALAKEVYAEAFGHAAELCAPYATVIDIKTERLPDPSVVNGWTSDEFVRALRHDGKHDAAFNPDLRQLLHVGFKVAAKMGDRYLKALEANEEVVARNVTTNLYERHIKPIFVG</sequence>
<reference evidence="2 3" key="1">
    <citation type="journal article" date="2012" name="Stand. Genomic Sci.">
        <title>Complete genome sequence of Terriglobus saanensis type strain SP1PR4(T), an Acidobacteria from tundra soil.</title>
        <authorList>
            <person name="Rawat S.R."/>
            <person name="Mannisto M.K."/>
            <person name="Starovoytov V."/>
            <person name="Goodwin L."/>
            <person name="Nolan M."/>
            <person name="Hauser L."/>
            <person name="Land M."/>
            <person name="Davenport K.W."/>
            <person name="Woyke T."/>
            <person name="Haggblom M.M."/>
        </authorList>
    </citation>
    <scope>NUCLEOTIDE SEQUENCE</scope>
    <source>
        <strain evidence="3">ATCC BAA-1853 / DSM 23119 / SP1PR4</strain>
    </source>
</reference>
<keyword evidence="1" id="KW-0413">Isomerase</keyword>
<dbReference type="AlphaFoldDB" id="E8V2A9"/>
<dbReference type="Pfam" id="PF16257">
    <property type="entry name" value="UxaE"/>
    <property type="match status" value="1"/>
</dbReference>
<dbReference type="GO" id="GO:0016856">
    <property type="term" value="F:racemase and epimerase activity, acting on hydroxy acids and derivatives"/>
    <property type="evidence" value="ECO:0007669"/>
    <property type="project" value="UniProtKB-UniRule"/>
</dbReference>
<accession>E8V2A9</accession>
<gene>
    <name evidence="1" type="primary">uxaE</name>
    <name evidence="2" type="ordered locus">AciPR4_0407</name>
</gene>
<proteinExistence type="inferred from homology"/>
<dbReference type="InterPro" id="IPR032586">
    <property type="entry name" value="UxaE"/>
</dbReference>
<dbReference type="KEGG" id="tsa:AciPR4_0407"/>
<dbReference type="EC" id="5.1.2.7" evidence="1"/>